<name>A0A098VS60_9MICR</name>
<evidence type="ECO:0000259" key="5">
    <source>
        <dbReference type="SMART" id="SM01238"/>
    </source>
</evidence>
<dbReference type="EMBL" id="JMKJ01000188">
    <property type="protein sequence ID" value="KGG51827.1"/>
    <property type="molecule type" value="Genomic_DNA"/>
</dbReference>
<dbReference type="AlphaFoldDB" id="A0A098VS60"/>
<dbReference type="HOGENOM" id="CLU_2027269_0_0_1"/>
<evidence type="ECO:0000313" key="7">
    <source>
        <dbReference type="Proteomes" id="UP000029725"/>
    </source>
</evidence>
<comment type="caution">
    <text evidence="6">The sequence shown here is derived from an EMBL/GenBank/DDBJ whole genome shotgun (WGS) entry which is preliminary data.</text>
</comment>
<dbReference type="InterPro" id="IPR019083">
    <property type="entry name" value="SAM_Ribosomal_mS41"/>
</dbReference>
<dbReference type="Pfam" id="PF09597">
    <property type="entry name" value="SAM_Ribosomal_mS41"/>
    <property type="match status" value="1"/>
</dbReference>
<organism evidence="6 7">
    <name type="scientific">Mitosporidium daphniae</name>
    <dbReference type="NCBI Taxonomy" id="1485682"/>
    <lineage>
        <taxon>Eukaryota</taxon>
        <taxon>Fungi</taxon>
        <taxon>Fungi incertae sedis</taxon>
        <taxon>Microsporidia</taxon>
        <taxon>Mitosporidium</taxon>
    </lineage>
</organism>
<dbReference type="OrthoDB" id="18595at2759"/>
<accession>A0A098VS60</accession>
<keyword evidence="3" id="KW-0496">Mitochondrion</keyword>
<dbReference type="PANTHER" id="PTHR28235:SF1">
    <property type="entry name" value="SMALL RIBOSOMAL SUBUNIT PROTEIN MS41"/>
    <property type="match status" value="1"/>
</dbReference>
<evidence type="ECO:0000256" key="2">
    <source>
        <dbReference type="ARBA" id="ARBA00010492"/>
    </source>
</evidence>
<comment type="similarity">
    <text evidence="2">Belongs to the mitochondrion-specific ribosomal protein mS41 family.</text>
</comment>
<protein>
    <recommendedName>
        <fullName evidence="4">Small ribosomal subunit protein mS41</fullName>
    </recommendedName>
</protein>
<dbReference type="GO" id="GO:0005739">
    <property type="term" value="C:mitochondrion"/>
    <property type="evidence" value="ECO:0007669"/>
    <property type="project" value="UniProtKB-SubCell"/>
</dbReference>
<evidence type="ECO:0000256" key="3">
    <source>
        <dbReference type="ARBA" id="ARBA00023128"/>
    </source>
</evidence>
<comment type="subcellular location">
    <subcellularLocation>
        <location evidence="1">Mitochondrion</location>
    </subcellularLocation>
</comment>
<gene>
    <name evidence="6" type="ORF">DI09_26p270</name>
</gene>
<dbReference type="InterPro" id="IPR039603">
    <property type="entry name" value="Ribosomal_mS41"/>
</dbReference>
<dbReference type="PANTHER" id="PTHR28235">
    <property type="entry name" value="PROTEIN FYV4, MITOCHONDRIAL"/>
    <property type="match status" value="1"/>
</dbReference>
<dbReference type="Proteomes" id="UP000029725">
    <property type="component" value="Unassembled WGS sequence"/>
</dbReference>
<reference evidence="6 7" key="1">
    <citation type="submission" date="2014-04" db="EMBL/GenBank/DDBJ databases">
        <title>A new species of microsporidia sheds light on the evolution of extreme parasitism.</title>
        <authorList>
            <person name="Haag K.L."/>
            <person name="James T.Y."/>
            <person name="Larsson R."/>
            <person name="Schaer T.M."/>
            <person name="Refardt D."/>
            <person name="Pombert J.-F."/>
            <person name="Ebert D."/>
        </authorList>
    </citation>
    <scope>NUCLEOTIDE SEQUENCE [LARGE SCALE GENOMIC DNA]</scope>
    <source>
        <strain evidence="6 7">UGP3</strain>
        <tissue evidence="6">Spores</tissue>
    </source>
</reference>
<dbReference type="RefSeq" id="XP_013238254.1">
    <property type="nucleotide sequence ID" value="XM_013382800.1"/>
</dbReference>
<evidence type="ECO:0000256" key="1">
    <source>
        <dbReference type="ARBA" id="ARBA00004173"/>
    </source>
</evidence>
<keyword evidence="7" id="KW-1185">Reference proteome</keyword>
<proteinExistence type="inferred from homology"/>
<evidence type="ECO:0000256" key="4">
    <source>
        <dbReference type="ARBA" id="ARBA00035129"/>
    </source>
</evidence>
<feature type="domain" description="Small ribosomal subunit protein mS41 SAM" evidence="5">
    <location>
        <begin position="69"/>
        <end position="122"/>
    </location>
</feature>
<evidence type="ECO:0000313" key="6">
    <source>
        <dbReference type="EMBL" id="KGG51827.1"/>
    </source>
</evidence>
<dbReference type="SMART" id="SM01238">
    <property type="entry name" value="IGR"/>
    <property type="match status" value="1"/>
</dbReference>
<sequence>MGIFAHRPRRFSSQPASDMLPKFSKIRFAALLKRSDSDKAEIAAQRAHRQSFYKRPHVPTPIPPHLETAEQFLGALGRNLVNHASKFASWDAFFKTTSSAMEKLGIGCRERKYILAWQYNFR</sequence>
<dbReference type="VEuPathDB" id="MicrosporidiaDB:DI09_26p270"/>
<dbReference type="GeneID" id="25259304"/>